<evidence type="ECO:0000313" key="1">
    <source>
        <dbReference type="EMBL" id="KAK5774494.1"/>
    </source>
</evidence>
<protein>
    <submittedName>
        <fullName evidence="1">Uncharacterized protein</fullName>
    </submittedName>
</protein>
<organism evidence="1 2">
    <name type="scientific">Gossypium arboreum</name>
    <name type="common">Tree cotton</name>
    <name type="synonym">Gossypium nanking</name>
    <dbReference type="NCBI Taxonomy" id="29729"/>
    <lineage>
        <taxon>Eukaryota</taxon>
        <taxon>Viridiplantae</taxon>
        <taxon>Streptophyta</taxon>
        <taxon>Embryophyta</taxon>
        <taxon>Tracheophyta</taxon>
        <taxon>Spermatophyta</taxon>
        <taxon>Magnoliopsida</taxon>
        <taxon>eudicotyledons</taxon>
        <taxon>Gunneridae</taxon>
        <taxon>Pentapetalae</taxon>
        <taxon>rosids</taxon>
        <taxon>malvids</taxon>
        <taxon>Malvales</taxon>
        <taxon>Malvaceae</taxon>
        <taxon>Malvoideae</taxon>
        <taxon>Gossypium</taxon>
    </lineage>
</organism>
<proteinExistence type="predicted"/>
<reference evidence="1 2" key="1">
    <citation type="submission" date="2023-03" db="EMBL/GenBank/DDBJ databases">
        <title>WGS of Gossypium arboreum.</title>
        <authorList>
            <person name="Yu D."/>
        </authorList>
    </citation>
    <scope>NUCLEOTIDE SEQUENCE [LARGE SCALE GENOMIC DNA]</scope>
    <source>
        <tissue evidence="1">Leaf</tissue>
    </source>
</reference>
<accession>A0ABR0MKG9</accession>
<name>A0ABR0MKG9_GOSAR</name>
<gene>
    <name evidence="1" type="ORF">PVK06_042349</name>
</gene>
<dbReference type="Proteomes" id="UP001358586">
    <property type="component" value="Chromosome 12"/>
</dbReference>
<evidence type="ECO:0000313" key="2">
    <source>
        <dbReference type="Proteomes" id="UP001358586"/>
    </source>
</evidence>
<keyword evidence="2" id="KW-1185">Reference proteome</keyword>
<sequence>MEARDTQFPSSMQRVYNHTQGRSFTTRFTGGWTNRYGDLCKAFLGKVPNKFQGGWIDMKWLENNFKELSKDASDIVKEQYAQTFILRMKVTY</sequence>
<dbReference type="EMBL" id="JARKNE010000012">
    <property type="protein sequence ID" value="KAK5774494.1"/>
    <property type="molecule type" value="Genomic_DNA"/>
</dbReference>
<comment type="caution">
    <text evidence="1">The sequence shown here is derived from an EMBL/GenBank/DDBJ whole genome shotgun (WGS) entry which is preliminary data.</text>
</comment>